<evidence type="ECO:0000313" key="3">
    <source>
        <dbReference type="EMBL" id="KAK4280328.1"/>
    </source>
</evidence>
<dbReference type="PANTHER" id="PTHR31625">
    <property type="match status" value="1"/>
</dbReference>
<dbReference type="Gene3D" id="3.30.559.10">
    <property type="entry name" value="Chloramphenicol acetyltransferase-like domain"/>
    <property type="match status" value="2"/>
</dbReference>
<proteinExistence type="predicted"/>
<keyword evidence="4" id="KW-1185">Reference proteome</keyword>
<keyword evidence="1" id="KW-0808">Transferase</keyword>
<dbReference type="InterPro" id="IPR023213">
    <property type="entry name" value="CAT-like_dom_sf"/>
</dbReference>
<accession>A0AAE1MZJ4</accession>
<dbReference type="Pfam" id="PF02458">
    <property type="entry name" value="Transferase"/>
    <property type="match status" value="1"/>
</dbReference>
<gene>
    <name evidence="3" type="ORF">QN277_011964</name>
</gene>
<dbReference type="GO" id="GO:0016747">
    <property type="term" value="F:acyltransferase activity, transferring groups other than amino-acyl groups"/>
    <property type="evidence" value="ECO:0007669"/>
    <property type="project" value="UniProtKB-ARBA"/>
</dbReference>
<evidence type="ECO:0000256" key="1">
    <source>
        <dbReference type="ARBA" id="ARBA00022679"/>
    </source>
</evidence>
<keyword evidence="2" id="KW-0012">Acyltransferase</keyword>
<evidence type="ECO:0000313" key="4">
    <source>
        <dbReference type="Proteomes" id="UP001293593"/>
    </source>
</evidence>
<dbReference type="Proteomes" id="UP001293593">
    <property type="component" value="Unassembled WGS sequence"/>
</dbReference>
<dbReference type="EMBL" id="JAWXYG010000002">
    <property type="protein sequence ID" value="KAK4280328.1"/>
    <property type="molecule type" value="Genomic_DNA"/>
</dbReference>
<sequence>MEHQSDNTLKIHESCKIGPPCETELSSEPLTFFDVLWFKLHPSERLYFYSFPSHANSFFFDTLIPKLKRSLSLTLDHFLPLAGKVIWPSNSQKPFLLYTPGDGVSLVIAETDADFNYLSGNGAREASELRPLVPSLDTTDSFASVIALQVTLFQNVGFCIGLSSHHAVLDGKSSTMFMKAWAHICRAGTQEPPSLLPEELHPFLDRTVIKDPNGLDIMYLNGWRFMSEAVGSHERSLKLLPSTTSPQCVNQMSLATFELNPNDLEKIKRRVISLWEKVHHEEEPVNLSTFVLASAFVFACTAKAITGNEESRNNNSTDISFGFSVDCRSRLNPQVNPNYVGNCVFPCMINIVAEDIVKEEGMVIMAKKLKSEIRRFLEKRSVLNEAEALIGKWKSMASNRTRGIALGGFYRFGVYKTDFGWGKPVKVEIATVDTNGLVTMAETREGNGGIEFGLLLYKHELDLFASSFRDAISGL</sequence>
<dbReference type="AlphaFoldDB" id="A0AAE1MZJ4"/>
<protein>
    <submittedName>
        <fullName evidence="3">Uncharacterized protein</fullName>
    </submittedName>
</protein>
<organism evidence="3 4">
    <name type="scientific">Acacia crassicarpa</name>
    <name type="common">northern wattle</name>
    <dbReference type="NCBI Taxonomy" id="499986"/>
    <lineage>
        <taxon>Eukaryota</taxon>
        <taxon>Viridiplantae</taxon>
        <taxon>Streptophyta</taxon>
        <taxon>Embryophyta</taxon>
        <taxon>Tracheophyta</taxon>
        <taxon>Spermatophyta</taxon>
        <taxon>Magnoliopsida</taxon>
        <taxon>eudicotyledons</taxon>
        <taxon>Gunneridae</taxon>
        <taxon>Pentapetalae</taxon>
        <taxon>rosids</taxon>
        <taxon>fabids</taxon>
        <taxon>Fabales</taxon>
        <taxon>Fabaceae</taxon>
        <taxon>Caesalpinioideae</taxon>
        <taxon>mimosoid clade</taxon>
        <taxon>Acacieae</taxon>
        <taxon>Acacia</taxon>
    </lineage>
</organism>
<evidence type="ECO:0000256" key="2">
    <source>
        <dbReference type="ARBA" id="ARBA00023315"/>
    </source>
</evidence>
<comment type="caution">
    <text evidence="3">The sequence shown here is derived from an EMBL/GenBank/DDBJ whole genome shotgun (WGS) entry which is preliminary data.</text>
</comment>
<name>A0AAE1MZJ4_9FABA</name>
<reference evidence="3" key="1">
    <citation type="submission" date="2023-10" db="EMBL/GenBank/DDBJ databases">
        <title>Chromosome-level genome of the transformable northern wattle, Acacia crassicarpa.</title>
        <authorList>
            <person name="Massaro I."/>
            <person name="Sinha N.R."/>
            <person name="Poethig S."/>
            <person name="Leichty A.R."/>
        </authorList>
    </citation>
    <scope>NUCLEOTIDE SEQUENCE</scope>
    <source>
        <strain evidence="3">Acra3RX</strain>
        <tissue evidence="3">Leaf</tissue>
    </source>
</reference>
<dbReference type="InterPro" id="IPR051504">
    <property type="entry name" value="Plant_metabolite_acyltrans"/>
</dbReference>